<protein>
    <submittedName>
        <fullName evidence="2">ARM repeat superfamily protein</fullName>
    </submittedName>
</protein>
<evidence type="ECO:0000313" key="2">
    <source>
        <dbReference type="EMBL" id="ONM56310.1"/>
    </source>
</evidence>
<organism evidence="2">
    <name type="scientific">Zea mays</name>
    <name type="common">Maize</name>
    <dbReference type="NCBI Taxonomy" id="4577"/>
    <lineage>
        <taxon>Eukaryota</taxon>
        <taxon>Viridiplantae</taxon>
        <taxon>Streptophyta</taxon>
        <taxon>Embryophyta</taxon>
        <taxon>Tracheophyta</taxon>
        <taxon>Spermatophyta</taxon>
        <taxon>Magnoliopsida</taxon>
        <taxon>Liliopsida</taxon>
        <taxon>Poales</taxon>
        <taxon>Poaceae</taxon>
        <taxon>PACMAD clade</taxon>
        <taxon>Panicoideae</taxon>
        <taxon>Andropogonodae</taxon>
        <taxon>Andropogoneae</taxon>
        <taxon>Tripsacinae</taxon>
        <taxon>Zea</taxon>
    </lineage>
</organism>
<reference evidence="2" key="1">
    <citation type="submission" date="2015-12" db="EMBL/GenBank/DDBJ databases">
        <title>Update maize B73 reference genome by single molecule sequencing technologies.</title>
        <authorList>
            <consortium name="Maize Genome Sequencing Project"/>
            <person name="Ware D."/>
        </authorList>
    </citation>
    <scope>NUCLEOTIDE SEQUENCE [LARGE SCALE GENOMIC DNA]</scope>
    <source>
        <tissue evidence="2">Seedling</tissue>
    </source>
</reference>
<dbReference type="Gene3D" id="1.25.10.10">
    <property type="entry name" value="Leucine-rich Repeat Variant"/>
    <property type="match status" value="1"/>
</dbReference>
<dbReference type="OMA" id="LMENIHM"/>
<dbReference type="SUPFAM" id="SSF48371">
    <property type="entry name" value="ARM repeat"/>
    <property type="match status" value="1"/>
</dbReference>
<dbReference type="Pfam" id="PF08609">
    <property type="entry name" value="Fes1"/>
    <property type="match status" value="1"/>
</dbReference>
<proteinExistence type="predicted"/>
<dbReference type="InterPro" id="IPR050693">
    <property type="entry name" value="Hsp70_NEF-Inhibitors"/>
</dbReference>
<dbReference type="InterPro" id="IPR011989">
    <property type="entry name" value="ARM-like"/>
</dbReference>
<dbReference type="FunCoup" id="A0A1D6I8D9">
    <property type="interactions" value="1392"/>
</dbReference>
<gene>
    <name evidence="2" type="ORF">ZEAMMB73_Zm00001d021120</name>
</gene>
<dbReference type="InterPro" id="IPR016024">
    <property type="entry name" value="ARM-type_fold"/>
</dbReference>
<dbReference type="PANTHER" id="PTHR19316:SF32">
    <property type="entry name" value="ARM REPEAT SUPERFAMILY PROTEIN"/>
    <property type="match status" value="1"/>
</dbReference>
<dbReference type="AlphaFoldDB" id="A0A1D6I8D9"/>
<dbReference type="EMBL" id="CM007650">
    <property type="protein sequence ID" value="ONM56310.1"/>
    <property type="molecule type" value="Genomic_DNA"/>
</dbReference>
<dbReference type="PANTHER" id="PTHR19316">
    <property type="entry name" value="PROTEIN FOLDING REGULATOR"/>
    <property type="match status" value="1"/>
</dbReference>
<feature type="domain" description="Nucleotide exchange factor Fes1" evidence="1">
    <location>
        <begin position="84"/>
        <end position="175"/>
    </location>
</feature>
<accession>A0A1D6I8D9</accession>
<name>A0A1D6I8D9_MAIZE</name>
<evidence type="ECO:0000259" key="1">
    <source>
        <dbReference type="Pfam" id="PF08609"/>
    </source>
</evidence>
<dbReference type="SMR" id="A0A1D6I8D9"/>
<dbReference type="IntAct" id="A0A1D6I8D9">
    <property type="interactions" value="3"/>
</dbReference>
<sequence>MAKGRAHPSKRPTHQLLAAVLSVFVLLPLLVPAAATVAVAVAVAEGGGKQLAVGKDEGKLVSEGDAGGGGLVEENEFAGGFGSLDSMLQWAIGNSDPEKLKEGAADVQKLSADELLERRQEIKELMEKLKMPSDADLMKIAIDDLNNSSISLEDRQRALQELLVLVEPIDNANDLEKLGGLLPVIQELNNANEEIRTTSAWVLGTASQNNELVQNQILGYGALVRLVKMGYSTSTEEAAKALYAISSLIRNNVNGQEAFHSENGSAMLQHILVSNNIDVRLQKKAVFLVTDLADFQLNSGIAQLPFLSDRLFLKSIVDMLSRFDLDLHEKVVIIFSFINLCLRHSFISEAQIGKVLLAIKSLLKLSSTDVEDFEFYDLDSVLLRLGVQLEDLTPEDQKEFAVEVDALRREVQTLFQQKLKQAHS</sequence>
<dbReference type="eggNOG" id="KOG2160">
    <property type="taxonomic scope" value="Eukaryota"/>
</dbReference>
<dbReference type="ExpressionAtlas" id="A0A1D6I8D9">
    <property type="expression patterns" value="baseline and differential"/>
</dbReference>
<dbReference type="STRING" id="4577.A0A1D6I8D9"/>
<dbReference type="InParanoid" id="A0A1D6I8D9"/>
<dbReference type="FunFam" id="1.25.10.10:FF:000431">
    <property type="entry name" value="ARM repeat superfamily protein"/>
    <property type="match status" value="1"/>
</dbReference>
<dbReference type="InterPro" id="IPR013918">
    <property type="entry name" value="Nucleotide_exch_fac_Fes1"/>
</dbReference>
<dbReference type="PaxDb" id="4577-GRMZM2G166897_P01"/>